<dbReference type="PROSITE" id="PS00068">
    <property type="entry name" value="MDH"/>
    <property type="match status" value="1"/>
</dbReference>
<dbReference type="NCBIfam" id="TIGR01759">
    <property type="entry name" value="MalateDH-SF1"/>
    <property type="match status" value="1"/>
</dbReference>
<gene>
    <name evidence="8 15" type="primary">mdh</name>
    <name evidence="15" type="ORF">CRENPOLYSF1_300015</name>
</gene>
<feature type="binding site" evidence="8 10">
    <location>
        <position position="98"/>
    </location>
    <ligand>
        <name>substrate</name>
    </ligand>
</feature>
<evidence type="ECO:0000256" key="5">
    <source>
        <dbReference type="ARBA" id="ARBA00023002"/>
    </source>
</evidence>
<keyword evidence="5 8" id="KW-0560">Oxidoreductase</keyword>
<sequence>MKQPIHIAVTGAAGQISYSLLFRLAAGDFLGKDQPIILHLLEISPALPALQGVVMELQDCASPILHGVIITDDPKIAFKDVDYAFLVGARPRSADMERKDLLQVNAAIFSVQGKALNEVANRTVKVLVVGNPANTNALIALSNAPDLKPENFSCMTRLDHNRALSQLAEKCDVLVTEVKNVIIWGNHSGTQYPDIQHAKVKDQGALSLVDHNWFENTFIPTVQQRGATVIKARGLSSAASAANAAVDHMRSWVVGTSEGEWVSMGIYSDGSYGIEPGLMYSYPVTISNGKVSIVQGLDINDFSRQKMQLTETELKEERSAIKHLLS</sequence>
<comment type="similarity">
    <text evidence="2 8">Belongs to the LDH/MDH superfamily. MDH type 2 family.</text>
</comment>
<evidence type="ECO:0000256" key="1">
    <source>
        <dbReference type="ARBA" id="ARBA00003966"/>
    </source>
</evidence>
<keyword evidence="6 8" id="KW-0520">NAD</keyword>
<organism evidence="15 16">
    <name type="scientific">Crenothrix polyspora</name>
    <dbReference type="NCBI Taxonomy" id="360316"/>
    <lineage>
        <taxon>Bacteria</taxon>
        <taxon>Pseudomonadati</taxon>
        <taxon>Pseudomonadota</taxon>
        <taxon>Gammaproteobacteria</taxon>
        <taxon>Methylococcales</taxon>
        <taxon>Crenotrichaceae</taxon>
        <taxon>Crenothrix</taxon>
    </lineage>
</organism>
<dbReference type="InterPro" id="IPR010945">
    <property type="entry name" value="Malate_DH_type2"/>
</dbReference>
<dbReference type="EMBL" id="FUKI01000105">
    <property type="protein sequence ID" value="SJM92542.1"/>
    <property type="molecule type" value="Genomic_DNA"/>
</dbReference>
<evidence type="ECO:0000256" key="3">
    <source>
        <dbReference type="ARBA" id="ARBA00012995"/>
    </source>
</evidence>
<dbReference type="RefSeq" id="WP_087143439.1">
    <property type="nucleotide sequence ID" value="NZ_FUKI01000105.1"/>
</dbReference>
<dbReference type="Pfam" id="PF00056">
    <property type="entry name" value="Ldh_1_N"/>
    <property type="match status" value="1"/>
</dbReference>
<dbReference type="SUPFAM" id="SSF51735">
    <property type="entry name" value="NAD(P)-binding Rossmann-fold domains"/>
    <property type="match status" value="1"/>
</dbReference>
<evidence type="ECO:0000259" key="14">
    <source>
        <dbReference type="Pfam" id="PF02866"/>
    </source>
</evidence>
<dbReference type="GO" id="GO:0006099">
    <property type="term" value="P:tricarboxylic acid cycle"/>
    <property type="evidence" value="ECO:0007669"/>
    <property type="project" value="UniProtKB-UniRule"/>
</dbReference>
<dbReference type="InterPro" id="IPR036291">
    <property type="entry name" value="NAD(P)-bd_dom_sf"/>
</dbReference>
<dbReference type="EC" id="1.1.1.37" evidence="3 8"/>
<feature type="binding site" evidence="8 11">
    <location>
        <position position="105"/>
    </location>
    <ligand>
        <name>NAD(+)</name>
        <dbReference type="ChEBI" id="CHEBI:57540"/>
    </ligand>
</feature>
<evidence type="ECO:0000256" key="2">
    <source>
        <dbReference type="ARBA" id="ARBA00009613"/>
    </source>
</evidence>
<accession>A0A1R4H8G7</accession>
<dbReference type="Gene3D" id="3.90.110.10">
    <property type="entry name" value="Lactate dehydrogenase/glycoside hydrolase, family 4, C-terminal"/>
    <property type="match status" value="1"/>
</dbReference>
<comment type="catalytic activity">
    <reaction evidence="7 8 12">
        <text>(S)-malate + NAD(+) = oxaloacetate + NADH + H(+)</text>
        <dbReference type="Rhea" id="RHEA:21432"/>
        <dbReference type="ChEBI" id="CHEBI:15378"/>
        <dbReference type="ChEBI" id="CHEBI:15589"/>
        <dbReference type="ChEBI" id="CHEBI:16452"/>
        <dbReference type="ChEBI" id="CHEBI:57540"/>
        <dbReference type="ChEBI" id="CHEBI:57945"/>
        <dbReference type="EC" id="1.1.1.37"/>
    </reaction>
</comment>
<feature type="binding site" evidence="8 11">
    <location>
        <begin position="129"/>
        <end position="131"/>
    </location>
    <ligand>
        <name>NAD(+)</name>
        <dbReference type="ChEBI" id="CHEBI:57540"/>
    </ligand>
</feature>
<dbReference type="InterPro" id="IPR015955">
    <property type="entry name" value="Lactate_DH/Glyco_Ohase_4_C"/>
</dbReference>
<evidence type="ECO:0000256" key="8">
    <source>
        <dbReference type="HAMAP-Rule" id="MF_01517"/>
    </source>
</evidence>
<reference evidence="16" key="1">
    <citation type="submission" date="2017-02" db="EMBL/GenBank/DDBJ databases">
        <authorList>
            <person name="Daims H."/>
        </authorList>
    </citation>
    <scope>NUCLEOTIDE SEQUENCE [LARGE SCALE GENOMIC DNA]</scope>
</reference>
<evidence type="ECO:0000256" key="9">
    <source>
        <dbReference type="PIRSR" id="PIRSR000102-1"/>
    </source>
</evidence>
<evidence type="ECO:0000256" key="4">
    <source>
        <dbReference type="ARBA" id="ARBA00022532"/>
    </source>
</evidence>
<dbReference type="Gene3D" id="3.40.50.720">
    <property type="entry name" value="NAD(P)-binding Rossmann-like Domain"/>
    <property type="match status" value="1"/>
</dbReference>
<dbReference type="FunFam" id="3.90.110.10:FF:000002">
    <property type="entry name" value="Malate dehydrogenase"/>
    <property type="match status" value="1"/>
</dbReference>
<evidence type="ECO:0000259" key="13">
    <source>
        <dbReference type="Pfam" id="PF00056"/>
    </source>
</evidence>
<feature type="binding site" evidence="8">
    <location>
        <position position="112"/>
    </location>
    <ligand>
        <name>NAD(+)</name>
        <dbReference type="ChEBI" id="CHEBI:57540"/>
    </ligand>
</feature>
<dbReference type="FunFam" id="3.40.50.720:FF:000010">
    <property type="entry name" value="Malate dehydrogenase"/>
    <property type="match status" value="1"/>
</dbReference>
<dbReference type="CDD" id="cd01338">
    <property type="entry name" value="MDH_chloroplast-like"/>
    <property type="match status" value="1"/>
</dbReference>
<dbReference type="PIRSF" id="PIRSF000102">
    <property type="entry name" value="Lac_mal_DH"/>
    <property type="match status" value="1"/>
</dbReference>
<protein>
    <recommendedName>
        <fullName evidence="3 8">Malate dehydrogenase</fullName>
        <ecNumber evidence="3 8">1.1.1.37</ecNumber>
    </recommendedName>
</protein>
<feature type="domain" description="Lactate/malate dehydrogenase N-terminal" evidence="13">
    <location>
        <begin position="6"/>
        <end position="152"/>
    </location>
</feature>
<dbReference type="GO" id="GO:0030060">
    <property type="term" value="F:L-malate dehydrogenase (NAD+) activity"/>
    <property type="evidence" value="ECO:0007669"/>
    <property type="project" value="UniProtKB-UniRule"/>
</dbReference>
<evidence type="ECO:0000313" key="15">
    <source>
        <dbReference type="EMBL" id="SJM92542.1"/>
    </source>
</evidence>
<keyword evidence="16" id="KW-1185">Reference proteome</keyword>
<dbReference type="Proteomes" id="UP000195667">
    <property type="component" value="Unassembled WGS sequence"/>
</dbReference>
<name>A0A1R4H8G7_9GAMM</name>
<dbReference type="InterPro" id="IPR001236">
    <property type="entry name" value="Lactate/malate_DH_N"/>
</dbReference>
<dbReference type="GO" id="GO:0006108">
    <property type="term" value="P:malate metabolic process"/>
    <property type="evidence" value="ECO:0007669"/>
    <property type="project" value="InterPro"/>
</dbReference>
<dbReference type="SUPFAM" id="SSF56327">
    <property type="entry name" value="LDH C-terminal domain-like"/>
    <property type="match status" value="1"/>
</dbReference>
<feature type="binding site" evidence="8 10">
    <location>
        <position position="92"/>
    </location>
    <ligand>
        <name>substrate</name>
    </ligand>
</feature>
<comment type="function">
    <text evidence="1 8">Catalyzes the reversible oxidation of malate to oxaloacetate.</text>
</comment>
<evidence type="ECO:0000256" key="6">
    <source>
        <dbReference type="ARBA" id="ARBA00023027"/>
    </source>
</evidence>
<dbReference type="HAMAP" id="MF_01517">
    <property type="entry name" value="Malate_dehydrog_2"/>
    <property type="match status" value="1"/>
</dbReference>
<feature type="domain" description="Lactate/malate dehydrogenase C-terminal" evidence="14">
    <location>
        <begin position="156"/>
        <end position="322"/>
    </location>
</feature>
<dbReference type="AlphaFoldDB" id="A0A1R4H8G7"/>
<dbReference type="OrthoDB" id="9802969at2"/>
<evidence type="ECO:0000256" key="10">
    <source>
        <dbReference type="PIRSR" id="PIRSR000102-2"/>
    </source>
</evidence>
<evidence type="ECO:0000256" key="7">
    <source>
        <dbReference type="ARBA" id="ARBA00048313"/>
    </source>
</evidence>
<evidence type="ECO:0000256" key="11">
    <source>
        <dbReference type="PIRSR" id="PIRSR000102-3"/>
    </source>
</evidence>
<feature type="binding site" evidence="8">
    <location>
        <begin position="11"/>
        <end position="17"/>
    </location>
    <ligand>
        <name>NAD(+)</name>
        <dbReference type="ChEBI" id="CHEBI:57540"/>
    </ligand>
</feature>
<dbReference type="NCBIfam" id="NF003916">
    <property type="entry name" value="PRK05442.1"/>
    <property type="match status" value="1"/>
</dbReference>
<dbReference type="InterPro" id="IPR022383">
    <property type="entry name" value="Lactate/malate_DH_C"/>
</dbReference>
<dbReference type="PANTHER" id="PTHR23382">
    <property type="entry name" value="MALATE DEHYDROGENASE"/>
    <property type="match status" value="1"/>
</dbReference>
<proteinExistence type="inferred from homology"/>
<feature type="binding site" evidence="8 10">
    <location>
        <position position="131"/>
    </location>
    <ligand>
        <name>substrate</name>
    </ligand>
</feature>
<dbReference type="InterPro" id="IPR001252">
    <property type="entry name" value="Malate_DH_AS"/>
</dbReference>
<dbReference type="Pfam" id="PF02866">
    <property type="entry name" value="Ldh_1_C"/>
    <property type="match status" value="1"/>
</dbReference>
<feature type="active site" description="Proton acceptor" evidence="8 9">
    <location>
        <position position="187"/>
    </location>
</feature>
<dbReference type="InterPro" id="IPR001557">
    <property type="entry name" value="L-lactate/malate_DH"/>
</dbReference>
<feature type="binding site" evidence="8 10">
    <location>
        <position position="162"/>
    </location>
    <ligand>
        <name>substrate</name>
    </ligand>
</feature>
<evidence type="ECO:0000256" key="12">
    <source>
        <dbReference type="RuleBase" id="RU000422"/>
    </source>
</evidence>
<keyword evidence="4 8" id="KW-0816">Tricarboxylic acid cycle</keyword>
<evidence type="ECO:0000313" key="16">
    <source>
        <dbReference type="Proteomes" id="UP000195667"/>
    </source>
</evidence>